<comment type="caution">
    <text evidence="2">The sequence shown here is derived from an EMBL/GenBank/DDBJ whole genome shotgun (WGS) entry which is preliminary data.</text>
</comment>
<proteinExistence type="predicted"/>
<evidence type="ECO:0000256" key="1">
    <source>
        <dbReference type="SAM" id="MobiDB-lite"/>
    </source>
</evidence>
<feature type="compositionally biased region" description="Basic and acidic residues" evidence="1">
    <location>
        <begin position="727"/>
        <end position="754"/>
    </location>
</feature>
<name>A0A5C6SES9_FUSOC</name>
<organism evidence="2 3">
    <name type="scientific">Fusarium oxysporum f. sp. cubense</name>
    <dbReference type="NCBI Taxonomy" id="61366"/>
    <lineage>
        <taxon>Eukaryota</taxon>
        <taxon>Fungi</taxon>
        <taxon>Dikarya</taxon>
        <taxon>Ascomycota</taxon>
        <taxon>Pezizomycotina</taxon>
        <taxon>Sordariomycetes</taxon>
        <taxon>Hypocreomycetidae</taxon>
        <taxon>Hypocreales</taxon>
        <taxon>Nectriaceae</taxon>
        <taxon>Fusarium</taxon>
        <taxon>Fusarium oxysporum species complex</taxon>
    </lineage>
</organism>
<dbReference type="AlphaFoldDB" id="A0A5C6SES9"/>
<gene>
    <name evidence="2" type="ORF">FocTR4_00010991</name>
</gene>
<sequence length="767" mass="83084">MGSTQLIDFTPADIDMIFAVSQENLNEGLSEYINGLGSQMSWAFDVDSNGNLFPPADQSAPDISFSGTLAAPMETASGPRTWIVDLSQSGVANQVTFNLTFADGATFNDNQLGRKFTQSMATGGPQWVIPFQVDLTTAKIDELKNIPQWLRDRFAALNGDYGEVFDLSQVLLDLTTLAFKTSYVPPGIDLYDWELIVQGAFACLQANHGDIYTTPPSAGYAITYNGATPTQTPPTYTPTSVDFVILPNTALPGASALVFVFMINQRPFPTSPANAFVDVVLITHPDITPGVALVGAPNFVSFLQDDVQDVGLDTGVVNNYVESVQVPGGVSWQLSQDAPVTVSTSWPSSDNSYTILDVNMSQQNSNAQYQAFAGPFYNNSSTTNNFANASLSSFQADTGFTQLTIVGSLTWTISYTLSPLEGLPSAWSSPSFQYSWSTSYKIQSLNATDAQSGGGVQFALSASMYPTSPTTTGTGENFGTVPPTTQDYVSSILAPVVKALPSRFKSNIASLSSMGRFVFPGGGTFTFRDPAVNNVLSMPPALHDLFIGQFGLAVLDAVREVGRQNEQARAFTESINNALSSGISMIDGDDQWEQQPDAQFGHDEADCPSLVIEVALTQNAGHLRKIAHQQRVHHLDVEVSALPDPNSDVPKMEIEQAFRDADKRPVPGALTLHLHDFASHTLCQGCPNLPLSISYHDISNMMAKAELSMELRKRRKDRTPKRITKRRYVESSEDKMGTDDEKCCSHEADNAIDKEDGDNGAYKPQES</sequence>
<dbReference type="EMBL" id="VMNF01000014">
    <property type="protein sequence ID" value="TXB97005.1"/>
    <property type="molecule type" value="Genomic_DNA"/>
</dbReference>
<protein>
    <submittedName>
        <fullName evidence="2">Uncharacterized protein</fullName>
    </submittedName>
</protein>
<accession>A0A5C6SES9</accession>
<evidence type="ECO:0000313" key="3">
    <source>
        <dbReference type="Proteomes" id="UP000321331"/>
    </source>
</evidence>
<reference evidence="2 3" key="1">
    <citation type="submission" date="2019-07" db="EMBL/GenBank/DDBJ databases">
        <title>The First High-Quality Draft Genome Sequence of the Causal Agent of the Current Panama Disease Epidemic.</title>
        <authorList>
            <person name="Warmington R.J."/>
            <person name="Kay W."/>
            <person name="Jeffries A."/>
            <person name="Bebber D."/>
            <person name="Moore K."/>
            <person name="Studholme D.J."/>
        </authorList>
    </citation>
    <scope>NUCLEOTIDE SEQUENCE [LARGE SCALE GENOMIC DNA]</scope>
    <source>
        <strain evidence="2 3">TR4</strain>
    </source>
</reference>
<feature type="compositionally biased region" description="Basic residues" evidence="1">
    <location>
        <begin position="712"/>
        <end position="726"/>
    </location>
</feature>
<evidence type="ECO:0000313" key="2">
    <source>
        <dbReference type="EMBL" id="TXB97005.1"/>
    </source>
</evidence>
<feature type="region of interest" description="Disordered" evidence="1">
    <location>
        <begin position="710"/>
        <end position="767"/>
    </location>
</feature>
<dbReference type="Proteomes" id="UP000321331">
    <property type="component" value="Unassembled WGS sequence"/>
</dbReference>